<proteinExistence type="predicted"/>
<dbReference type="Pfam" id="PF01832">
    <property type="entry name" value="Glucosaminidase"/>
    <property type="match status" value="1"/>
</dbReference>
<dbReference type="RefSeq" id="WP_089920376.1">
    <property type="nucleotide sequence ID" value="NZ_FOBB01000011.1"/>
</dbReference>
<keyword evidence="5" id="KW-1185">Reference proteome</keyword>
<dbReference type="EMBL" id="FOBB01000011">
    <property type="protein sequence ID" value="SEN62012.1"/>
    <property type="molecule type" value="Genomic_DNA"/>
</dbReference>
<dbReference type="OrthoDB" id="1371721at2"/>
<keyword evidence="2" id="KW-0812">Transmembrane</keyword>
<dbReference type="PANTHER" id="PTHR33308">
    <property type="entry name" value="PEPTIDOGLYCAN HYDROLASE FLGJ"/>
    <property type="match status" value="1"/>
</dbReference>
<accession>A0A1H8I0X0</accession>
<dbReference type="Gene3D" id="1.10.530.10">
    <property type="match status" value="1"/>
</dbReference>
<evidence type="ECO:0000313" key="5">
    <source>
        <dbReference type="Proteomes" id="UP000198984"/>
    </source>
</evidence>
<sequence>MRGNKLLSRVVWFCAMLICVLIAQTAYPQQHKKRYLDKYEDLSVKLMNETGIPASVILGIGMLESGMGTSRNAKMLHNHFGIVGRNNLAKRHAGYRSKYKEYKTDEDSYEHFVKIVRKKKWYAEMKGNTEYSLWLKHMNHTGYSTAGTEWIRRVTNLIKRYKLYKLDAQMDFAKQDN</sequence>
<reference evidence="4 5" key="1">
    <citation type="submission" date="2016-10" db="EMBL/GenBank/DDBJ databases">
        <authorList>
            <person name="de Groot N.N."/>
        </authorList>
    </citation>
    <scope>NUCLEOTIDE SEQUENCE [LARGE SCALE GENOMIC DNA]</scope>
    <source>
        <strain evidence="4 5">DSM 21039</strain>
    </source>
</reference>
<dbReference type="InterPro" id="IPR051056">
    <property type="entry name" value="Glycosyl_Hydrolase_73"/>
</dbReference>
<dbReference type="Proteomes" id="UP000198984">
    <property type="component" value="Unassembled WGS sequence"/>
</dbReference>
<name>A0A1H8I0X0_9BACT</name>
<evidence type="ECO:0000256" key="2">
    <source>
        <dbReference type="SAM" id="Phobius"/>
    </source>
</evidence>
<dbReference type="AlphaFoldDB" id="A0A1H8I0X0"/>
<evidence type="ECO:0000259" key="3">
    <source>
        <dbReference type="SMART" id="SM00047"/>
    </source>
</evidence>
<dbReference type="STRING" id="573321.SAMN04488505_111211"/>
<gene>
    <name evidence="4" type="ORF">SAMN04488505_111211</name>
</gene>
<organism evidence="4 5">
    <name type="scientific">Chitinophaga rupis</name>
    <dbReference type="NCBI Taxonomy" id="573321"/>
    <lineage>
        <taxon>Bacteria</taxon>
        <taxon>Pseudomonadati</taxon>
        <taxon>Bacteroidota</taxon>
        <taxon>Chitinophagia</taxon>
        <taxon>Chitinophagales</taxon>
        <taxon>Chitinophagaceae</taxon>
        <taxon>Chitinophaga</taxon>
    </lineage>
</organism>
<evidence type="ECO:0000256" key="1">
    <source>
        <dbReference type="ARBA" id="ARBA00022801"/>
    </source>
</evidence>
<dbReference type="InterPro" id="IPR002901">
    <property type="entry name" value="MGlyc_endo_b_GlcNAc-like_dom"/>
</dbReference>
<dbReference type="GO" id="GO:0004040">
    <property type="term" value="F:amidase activity"/>
    <property type="evidence" value="ECO:0007669"/>
    <property type="project" value="InterPro"/>
</dbReference>
<keyword evidence="1 4" id="KW-0378">Hydrolase</keyword>
<feature type="domain" description="Mannosyl-glycoprotein endo-beta-N-acetylglucosamidase-like" evidence="3">
    <location>
        <begin position="24"/>
        <end position="167"/>
    </location>
</feature>
<evidence type="ECO:0000313" key="4">
    <source>
        <dbReference type="EMBL" id="SEN62012.1"/>
    </source>
</evidence>
<dbReference type="SMART" id="SM00047">
    <property type="entry name" value="LYZ2"/>
    <property type="match status" value="1"/>
</dbReference>
<keyword evidence="2" id="KW-1133">Transmembrane helix</keyword>
<dbReference type="PANTHER" id="PTHR33308:SF9">
    <property type="entry name" value="PEPTIDOGLYCAN HYDROLASE FLGJ"/>
    <property type="match status" value="1"/>
</dbReference>
<protein>
    <submittedName>
        <fullName evidence="4">Flagellum-specific peptidoglycan hydrolase FlgJ</fullName>
    </submittedName>
</protein>
<feature type="transmembrane region" description="Helical" evidence="2">
    <location>
        <begin position="52"/>
        <end position="70"/>
    </location>
</feature>
<keyword evidence="2" id="KW-0472">Membrane</keyword>